<reference evidence="1" key="1">
    <citation type="submission" date="2023-06" db="EMBL/GenBank/DDBJ databases">
        <title>Genomic analysis of the entomopathogenic nematode Steinernema hermaphroditum.</title>
        <authorList>
            <person name="Schwarz E.M."/>
            <person name="Heppert J.K."/>
            <person name="Baniya A."/>
            <person name="Schwartz H.T."/>
            <person name="Tan C.-H."/>
            <person name="Antoshechkin I."/>
            <person name="Sternberg P.W."/>
            <person name="Goodrich-Blair H."/>
            <person name="Dillman A.R."/>
        </authorList>
    </citation>
    <scope>NUCLEOTIDE SEQUENCE</scope>
    <source>
        <strain evidence="1">PS9179</strain>
        <tissue evidence="1">Whole animal</tissue>
    </source>
</reference>
<name>A0AA39M0T8_9BILA</name>
<dbReference type="Proteomes" id="UP001175271">
    <property type="component" value="Unassembled WGS sequence"/>
</dbReference>
<dbReference type="EMBL" id="JAUCMV010000002">
    <property type="protein sequence ID" value="KAK0416419.1"/>
    <property type="molecule type" value="Genomic_DNA"/>
</dbReference>
<gene>
    <name evidence="1" type="ORF">QR680_012471</name>
</gene>
<comment type="caution">
    <text evidence="1">The sequence shown here is derived from an EMBL/GenBank/DDBJ whole genome shotgun (WGS) entry which is preliminary data.</text>
</comment>
<sequence length="67" mass="7761">MIERIKSAYNLDGATNMCARGRGIFTFLGRFNRALNEVDFFRLLHMKCFEESVAIQRCAFEKKKPVA</sequence>
<dbReference type="AlphaFoldDB" id="A0AA39M0T8"/>
<accession>A0AA39M0T8</accession>
<evidence type="ECO:0000313" key="2">
    <source>
        <dbReference type="Proteomes" id="UP001175271"/>
    </source>
</evidence>
<proteinExistence type="predicted"/>
<evidence type="ECO:0000313" key="1">
    <source>
        <dbReference type="EMBL" id="KAK0416419.1"/>
    </source>
</evidence>
<organism evidence="1 2">
    <name type="scientific">Steinernema hermaphroditum</name>
    <dbReference type="NCBI Taxonomy" id="289476"/>
    <lineage>
        <taxon>Eukaryota</taxon>
        <taxon>Metazoa</taxon>
        <taxon>Ecdysozoa</taxon>
        <taxon>Nematoda</taxon>
        <taxon>Chromadorea</taxon>
        <taxon>Rhabditida</taxon>
        <taxon>Tylenchina</taxon>
        <taxon>Panagrolaimomorpha</taxon>
        <taxon>Strongyloidoidea</taxon>
        <taxon>Steinernematidae</taxon>
        <taxon>Steinernema</taxon>
    </lineage>
</organism>
<protein>
    <submittedName>
        <fullName evidence="1">Uncharacterized protein</fullName>
    </submittedName>
</protein>
<keyword evidence="2" id="KW-1185">Reference proteome</keyword>